<keyword evidence="1" id="KW-0802">TPR repeat</keyword>
<reference evidence="2 3" key="1">
    <citation type="journal article" date="2020" name="Nature">
        <title>Bacterial chemolithoautotrophy via manganese oxidation.</title>
        <authorList>
            <person name="Yu H."/>
            <person name="Leadbetter J.R."/>
        </authorList>
    </citation>
    <scope>NUCLEOTIDE SEQUENCE [LARGE SCALE GENOMIC DNA]</scope>
    <source>
        <strain evidence="2 3">Mn-1</strain>
    </source>
</reference>
<dbReference type="Proteomes" id="UP000534783">
    <property type="component" value="Unassembled WGS sequence"/>
</dbReference>
<evidence type="ECO:0000313" key="3">
    <source>
        <dbReference type="Proteomes" id="UP000534783"/>
    </source>
</evidence>
<name>A0A7X6DPT4_9BACT</name>
<dbReference type="AlphaFoldDB" id="A0A7X6DPT4"/>
<dbReference type="SMART" id="SM00028">
    <property type="entry name" value="TPR"/>
    <property type="match status" value="3"/>
</dbReference>
<dbReference type="PROSITE" id="PS50005">
    <property type="entry name" value="TPR"/>
    <property type="match status" value="1"/>
</dbReference>
<dbReference type="PROSITE" id="PS50293">
    <property type="entry name" value="TPR_REGION"/>
    <property type="match status" value="1"/>
</dbReference>
<comment type="caution">
    <text evidence="2">The sequence shown here is derived from an EMBL/GenBank/DDBJ whole genome shotgun (WGS) entry which is preliminary data.</text>
</comment>
<keyword evidence="3" id="KW-1185">Reference proteome</keyword>
<dbReference type="SUPFAM" id="SSF48452">
    <property type="entry name" value="TPR-like"/>
    <property type="match status" value="1"/>
</dbReference>
<dbReference type="InterPro" id="IPR019734">
    <property type="entry name" value="TPR_rpt"/>
</dbReference>
<organism evidence="2 3">
    <name type="scientific">Candidatus Manganitrophus noduliformans</name>
    <dbReference type="NCBI Taxonomy" id="2606439"/>
    <lineage>
        <taxon>Bacteria</taxon>
        <taxon>Pseudomonadati</taxon>
        <taxon>Nitrospirota</taxon>
        <taxon>Nitrospiria</taxon>
        <taxon>Candidatus Troglogloeales</taxon>
        <taxon>Candidatus Manganitrophaceae</taxon>
        <taxon>Candidatus Manganitrophus</taxon>
    </lineage>
</organism>
<gene>
    <name evidence="2" type="ORF">MNODULE_10460</name>
</gene>
<sequence length="162" mass="18699">MEMTGEEYLELGLAYMREKNWDSALNTLLESQKRLSDLPEEDIPPVLFSALGLCYAMARNNIMSGLTYCQRAISMDQFQPGFYQNLGMIYLKTGDKKKALAVFRKGLKLNPEHSGIWSQISQLGFRKRPFLSFLPRQHFINKYLGMWFLSTEGKRAASRRSN</sequence>
<dbReference type="InterPro" id="IPR011990">
    <property type="entry name" value="TPR-like_helical_dom_sf"/>
</dbReference>
<dbReference type="Gene3D" id="1.25.40.10">
    <property type="entry name" value="Tetratricopeptide repeat domain"/>
    <property type="match status" value="1"/>
</dbReference>
<evidence type="ECO:0000256" key="1">
    <source>
        <dbReference type="PROSITE-ProRule" id="PRU00339"/>
    </source>
</evidence>
<accession>A0A7X6DPT4</accession>
<dbReference type="EMBL" id="VTOW01000002">
    <property type="protein sequence ID" value="NKE71158.1"/>
    <property type="molecule type" value="Genomic_DNA"/>
</dbReference>
<feature type="repeat" description="TPR" evidence="1">
    <location>
        <begin position="80"/>
        <end position="113"/>
    </location>
</feature>
<evidence type="ECO:0000313" key="2">
    <source>
        <dbReference type="EMBL" id="NKE71158.1"/>
    </source>
</evidence>
<dbReference type="Pfam" id="PF13181">
    <property type="entry name" value="TPR_8"/>
    <property type="match status" value="1"/>
</dbReference>
<proteinExistence type="predicted"/>
<protein>
    <submittedName>
        <fullName evidence="2">Tetratricopeptide repeat protein</fullName>
    </submittedName>
</protein>